<dbReference type="PANTHER" id="PTHR22089:SF2">
    <property type="entry name" value="MIRROR-IMAGE POLYDACTYLY GENE 1 PROTEIN"/>
    <property type="match status" value="1"/>
</dbReference>
<dbReference type="AlphaFoldDB" id="A0A5N5T600"/>
<organism evidence="2 3">
    <name type="scientific">Armadillidium nasatum</name>
    <dbReference type="NCBI Taxonomy" id="96803"/>
    <lineage>
        <taxon>Eukaryota</taxon>
        <taxon>Metazoa</taxon>
        <taxon>Ecdysozoa</taxon>
        <taxon>Arthropoda</taxon>
        <taxon>Crustacea</taxon>
        <taxon>Multicrustacea</taxon>
        <taxon>Malacostraca</taxon>
        <taxon>Eumalacostraca</taxon>
        <taxon>Peracarida</taxon>
        <taxon>Isopoda</taxon>
        <taxon>Oniscidea</taxon>
        <taxon>Crinocheta</taxon>
        <taxon>Armadillidiidae</taxon>
        <taxon>Armadillidium</taxon>
    </lineage>
</organism>
<protein>
    <submittedName>
        <fullName evidence="2">Uncharacterized protein</fullName>
    </submittedName>
</protein>
<accession>A0A5N5T600</accession>
<feature type="region of interest" description="Disordered" evidence="1">
    <location>
        <begin position="1"/>
        <end position="22"/>
    </location>
</feature>
<sequence length="276" mass="31002">MSEAPDKALPGSIDYSSLPLPKEDSFRIPQKRNISRHMSEPCIHEIPLSHMYGIGKCSSCPNRKASSRHKKKDCNHNGSDNEPLSGLEYQLRNSICGIDSKSDNLETMELQWKFIKTLLEELSKCRSQNNKMVVELHQAQMEIQMLKAALDSYIDAGIQPGLITEMVSQIHAAQKVRDEAMMSRIKLANEERDAAITQTQSLLEKLGYSPKSSFDYMKCNVYCCNDQASQPPSSSCNRDGLNLAGIEEELKALRLALNVEDQEKSHNDLRSNKGNL</sequence>
<gene>
    <name evidence="2" type="ORF">Anas_13656</name>
</gene>
<name>A0A5N5T600_9CRUS</name>
<feature type="region of interest" description="Disordered" evidence="1">
    <location>
        <begin position="65"/>
        <end position="85"/>
    </location>
</feature>
<evidence type="ECO:0000313" key="2">
    <source>
        <dbReference type="EMBL" id="KAB7501569.1"/>
    </source>
</evidence>
<comment type="caution">
    <text evidence="2">The sequence shown here is derived from an EMBL/GenBank/DDBJ whole genome shotgun (WGS) entry which is preliminary data.</text>
</comment>
<dbReference type="EMBL" id="SEYY01010209">
    <property type="protein sequence ID" value="KAB7501569.1"/>
    <property type="molecule type" value="Genomic_DNA"/>
</dbReference>
<dbReference type="InterPro" id="IPR026175">
    <property type="entry name" value="MIPOL1"/>
</dbReference>
<evidence type="ECO:0000313" key="3">
    <source>
        <dbReference type="Proteomes" id="UP000326759"/>
    </source>
</evidence>
<keyword evidence="3" id="KW-1185">Reference proteome</keyword>
<evidence type="ECO:0000256" key="1">
    <source>
        <dbReference type="SAM" id="MobiDB-lite"/>
    </source>
</evidence>
<dbReference type="Proteomes" id="UP000326759">
    <property type="component" value="Unassembled WGS sequence"/>
</dbReference>
<reference evidence="2 3" key="1">
    <citation type="journal article" date="2019" name="PLoS Biol.">
        <title>Sex chromosomes control vertical transmission of feminizing Wolbachia symbionts in an isopod.</title>
        <authorList>
            <person name="Becking T."/>
            <person name="Chebbi M.A."/>
            <person name="Giraud I."/>
            <person name="Moumen B."/>
            <person name="Laverre T."/>
            <person name="Caubet Y."/>
            <person name="Peccoud J."/>
            <person name="Gilbert C."/>
            <person name="Cordaux R."/>
        </authorList>
    </citation>
    <scope>NUCLEOTIDE SEQUENCE [LARGE SCALE GENOMIC DNA]</scope>
    <source>
        <strain evidence="2">ANa2</strain>
        <tissue evidence="2">Whole body excluding digestive tract and cuticle</tissue>
    </source>
</reference>
<proteinExistence type="predicted"/>
<dbReference type="OrthoDB" id="6371044at2759"/>
<dbReference type="PANTHER" id="PTHR22089">
    <property type="entry name" value="MIRROR-IMAGE POLYDACTYLY GENE 1 PROTEIN"/>
    <property type="match status" value="1"/>
</dbReference>